<evidence type="ECO:0000256" key="4">
    <source>
        <dbReference type="ARBA" id="ARBA00071664"/>
    </source>
</evidence>
<proteinExistence type="inferred from homology"/>
<accession>A0A1F4Q016</accession>
<dbReference type="InterPro" id="IPR037229">
    <property type="entry name" value="Ribosomal_bL35_sf"/>
</dbReference>
<dbReference type="GO" id="GO:0003735">
    <property type="term" value="F:structural constituent of ribosome"/>
    <property type="evidence" value="ECO:0007669"/>
    <property type="project" value="InterPro"/>
</dbReference>
<evidence type="ECO:0000256" key="1">
    <source>
        <dbReference type="ARBA" id="ARBA00006598"/>
    </source>
</evidence>
<dbReference type="InterPro" id="IPR021137">
    <property type="entry name" value="Ribosomal_bL35-like"/>
</dbReference>
<dbReference type="GO" id="GO:0022625">
    <property type="term" value="C:cytosolic large ribosomal subunit"/>
    <property type="evidence" value="ECO:0007669"/>
    <property type="project" value="TreeGrafter"/>
</dbReference>
<keyword evidence="2 5" id="KW-0689">Ribosomal protein</keyword>
<keyword evidence="3 5" id="KW-0687">Ribonucleoprotein</keyword>
<dbReference type="InterPro" id="IPR018265">
    <property type="entry name" value="Ribosomal_bL35_CS"/>
</dbReference>
<dbReference type="AlphaFoldDB" id="A0A1F4Q016"/>
<reference evidence="7 8" key="1">
    <citation type="journal article" date="2016" name="Nat. Commun.">
        <title>Thousands of microbial genomes shed light on interconnected biogeochemical processes in an aquifer system.</title>
        <authorList>
            <person name="Anantharaman K."/>
            <person name="Brown C.T."/>
            <person name="Hug L.A."/>
            <person name="Sharon I."/>
            <person name="Castelle C.J."/>
            <person name="Probst A.J."/>
            <person name="Thomas B.C."/>
            <person name="Singh A."/>
            <person name="Wilkins M.J."/>
            <person name="Karaoz U."/>
            <person name="Brodie E.L."/>
            <person name="Williams K.H."/>
            <person name="Hubbard S.S."/>
            <person name="Banfield J.F."/>
        </authorList>
    </citation>
    <scope>NUCLEOTIDE SEQUENCE [LARGE SCALE GENOMIC DNA]</scope>
</reference>
<dbReference type="PANTHER" id="PTHR33343">
    <property type="entry name" value="54S RIBOSOMAL PROTEIN BL35M"/>
    <property type="match status" value="1"/>
</dbReference>
<dbReference type="PROSITE" id="PS00936">
    <property type="entry name" value="RIBOSOMAL_L35"/>
    <property type="match status" value="1"/>
</dbReference>
<dbReference type="Gene3D" id="4.10.410.60">
    <property type="match status" value="1"/>
</dbReference>
<dbReference type="GO" id="GO:0006412">
    <property type="term" value="P:translation"/>
    <property type="evidence" value="ECO:0007669"/>
    <property type="project" value="UniProtKB-UniRule"/>
</dbReference>
<gene>
    <name evidence="5" type="primary">rpmI</name>
    <name evidence="7" type="ORF">A2625_03795</name>
</gene>
<evidence type="ECO:0000256" key="3">
    <source>
        <dbReference type="ARBA" id="ARBA00023274"/>
    </source>
</evidence>
<sequence>MPKIKTRKAAAKRFIIKKSGTIMRRHAKLRHLLEWKSTSQRRRLKRKSVVSPADETRIRVMLPGGANG</sequence>
<organism evidence="7 8">
    <name type="scientific">candidate division WOR-1 bacterium RIFCSPHIGHO2_01_FULL_53_15</name>
    <dbReference type="NCBI Taxonomy" id="1802564"/>
    <lineage>
        <taxon>Bacteria</taxon>
        <taxon>Bacillati</taxon>
        <taxon>Saganbacteria</taxon>
    </lineage>
</organism>
<comment type="similarity">
    <text evidence="1 5 6">Belongs to the bacterial ribosomal protein bL35 family.</text>
</comment>
<evidence type="ECO:0000313" key="8">
    <source>
        <dbReference type="Proteomes" id="UP000178724"/>
    </source>
</evidence>
<evidence type="ECO:0000256" key="6">
    <source>
        <dbReference type="RuleBase" id="RU000568"/>
    </source>
</evidence>
<dbReference type="HAMAP" id="MF_00514">
    <property type="entry name" value="Ribosomal_bL35"/>
    <property type="match status" value="1"/>
</dbReference>
<evidence type="ECO:0000256" key="2">
    <source>
        <dbReference type="ARBA" id="ARBA00022980"/>
    </source>
</evidence>
<dbReference type="PANTHER" id="PTHR33343:SF1">
    <property type="entry name" value="LARGE RIBOSOMAL SUBUNIT PROTEIN BL35M"/>
    <property type="match status" value="1"/>
</dbReference>
<dbReference type="EMBL" id="METM01000027">
    <property type="protein sequence ID" value="OGB89271.1"/>
    <property type="molecule type" value="Genomic_DNA"/>
</dbReference>
<evidence type="ECO:0000313" key="7">
    <source>
        <dbReference type="EMBL" id="OGB89271.1"/>
    </source>
</evidence>
<name>A0A1F4Q016_UNCSA</name>
<dbReference type="InterPro" id="IPR001706">
    <property type="entry name" value="Ribosomal_bL35"/>
</dbReference>
<evidence type="ECO:0000256" key="5">
    <source>
        <dbReference type="HAMAP-Rule" id="MF_00514"/>
    </source>
</evidence>
<dbReference type="Proteomes" id="UP000178724">
    <property type="component" value="Unassembled WGS sequence"/>
</dbReference>
<comment type="caution">
    <text evidence="7">The sequence shown here is derived from an EMBL/GenBank/DDBJ whole genome shotgun (WGS) entry which is preliminary data.</text>
</comment>
<dbReference type="FunFam" id="4.10.410.60:FF:000001">
    <property type="entry name" value="50S ribosomal protein L35"/>
    <property type="match status" value="1"/>
</dbReference>
<dbReference type="PRINTS" id="PR00064">
    <property type="entry name" value="RIBOSOMALL35"/>
</dbReference>
<dbReference type="SUPFAM" id="SSF143034">
    <property type="entry name" value="L35p-like"/>
    <property type="match status" value="1"/>
</dbReference>
<protein>
    <recommendedName>
        <fullName evidence="4 5">Large ribosomal subunit protein bL35</fullName>
    </recommendedName>
</protein>
<dbReference type="Pfam" id="PF01632">
    <property type="entry name" value="Ribosomal_L35p"/>
    <property type="match status" value="1"/>
</dbReference>
<dbReference type="NCBIfam" id="TIGR00001">
    <property type="entry name" value="rpmI_bact"/>
    <property type="match status" value="1"/>
</dbReference>